<evidence type="ECO:0000313" key="2">
    <source>
        <dbReference type="Proteomes" id="UP000178336"/>
    </source>
</evidence>
<sequence>MKLDEPIYKAYWEVLNMTRNIYETYQNAPDFMKQLYLRFFFERIEIKNKKVSKYIATPTFQTLLEGHKVLKLTTQLPLKDLFVNRKVEFDTDLDSLKILFTELNLPHPQNHITA</sequence>
<reference evidence="1 2" key="1">
    <citation type="journal article" date="2016" name="Nat. Commun.">
        <title>Thousands of microbial genomes shed light on interconnected biogeochemical processes in an aquifer system.</title>
        <authorList>
            <person name="Anantharaman K."/>
            <person name="Brown C.T."/>
            <person name="Hug L.A."/>
            <person name="Sharon I."/>
            <person name="Castelle C.J."/>
            <person name="Probst A.J."/>
            <person name="Thomas B.C."/>
            <person name="Singh A."/>
            <person name="Wilkins M.J."/>
            <person name="Karaoz U."/>
            <person name="Brodie E.L."/>
            <person name="Williams K.H."/>
            <person name="Hubbard S.S."/>
            <person name="Banfield J.F."/>
        </authorList>
    </citation>
    <scope>NUCLEOTIDE SEQUENCE [LARGE SCALE GENOMIC DNA]</scope>
</reference>
<proteinExistence type="predicted"/>
<evidence type="ECO:0000313" key="1">
    <source>
        <dbReference type="EMBL" id="OGD94732.1"/>
    </source>
</evidence>
<gene>
    <name evidence="1" type="ORF">A3A48_03170</name>
</gene>
<accession>A0A1F5GS81</accession>
<dbReference type="AlphaFoldDB" id="A0A1F5GS81"/>
<organism evidence="1 2">
    <name type="scientific">Candidatus Curtissbacteria bacterium RIFCSPLOWO2_01_FULL_37_9</name>
    <dbReference type="NCBI Taxonomy" id="1797724"/>
    <lineage>
        <taxon>Bacteria</taxon>
        <taxon>Candidatus Curtissiibacteriota</taxon>
    </lineage>
</organism>
<dbReference type="EMBL" id="MFBN01000041">
    <property type="protein sequence ID" value="OGD94732.1"/>
    <property type="molecule type" value="Genomic_DNA"/>
</dbReference>
<name>A0A1F5GS81_9BACT</name>
<comment type="caution">
    <text evidence="1">The sequence shown here is derived from an EMBL/GenBank/DDBJ whole genome shotgun (WGS) entry which is preliminary data.</text>
</comment>
<protein>
    <submittedName>
        <fullName evidence="1">Uncharacterized protein</fullName>
    </submittedName>
</protein>
<dbReference type="Proteomes" id="UP000178336">
    <property type="component" value="Unassembled WGS sequence"/>
</dbReference>